<protein>
    <recommendedName>
        <fullName evidence="2">cysteine-S-conjugate beta-lyase</fullName>
        <ecNumber evidence="2">4.4.1.13</ecNumber>
    </recommendedName>
</protein>
<dbReference type="InterPro" id="IPR015424">
    <property type="entry name" value="PyrdxlP-dep_Trfase"/>
</dbReference>
<evidence type="ECO:0000256" key="4">
    <source>
        <dbReference type="ARBA" id="ARBA00023239"/>
    </source>
</evidence>
<dbReference type="RefSeq" id="WP_123711921.1">
    <property type="nucleotide sequence ID" value="NZ_RKHR01000004.1"/>
</dbReference>
<dbReference type="Pfam" id="PF00155">
    <property type="entry name" value="Aminotran_1_2"/>
    <property type="match status" value="1"/>
</dbReference>
<keyword evidence="4 7" id="KW-0456">Lyase</keyword>
<comment type="cofactor">
    <cofactor evidence="1">
        <name>pyridoxal 5'-phosphate</name>
        <dbReference type="ChEBI" id="CHEBI:597326"/>
    </cofactor>
</comment>
<keyword evidence="8" id="KW-1185">Reference proteome</keyword>
<dbReference type="PANTHER" id="PTHR43525:SF1">
    <property type="entry name" value="PROTEIN MALY"/>
    <property type="match status" value="1"/>
</dbReference>
<dbReference type="CDD" id="cd00609">
    <property type="entry name" value="AAT_like"/>
    <property type="match status" value="1"/>
</dbReference>
<comment type="caution">
    <text evidence="7">The sequence shown here is derived from an EMBL/GenBank/DDBJ whole genome shotgun (WGS) entry which is preliminary data.</text>
</comment>
<reference evidence="7 8" key="1">
    <citation type="submission" date="2018-11" db="EMBL/GenBank/DDBJ databases">
        <title>Genomic Encyclopedia of Type Strains, Phase IV (KMG-IV): sequencing the most valuable type-strain genomes for metagenomic binning, comparative biology and taxonomic classification.</title>
        <authorList>
            <person name="Goeker M."/>
        </authorList>
    </citation>
    <scope>NUCLEOTIDE SEQUENCE [LARGE SCALE GENOMIC DNA]</scope>
    <source>
        <strain evidence="7 8">DSM 100316</strain>
    </source>
</reference>
<evidence type="ECO:0000256" key="2">
    <source>
        <dbReference type="ARBA" id="ARBA00012224"/>
    </source>
</evidence>
<accession>A0A3N2DMR5</accession>
<dbReference type="Proteomes" id="UP000275394">
    <property type="component" value="Unassembled WGS sequence"/>
</dbReference>
<dbReference type="InterPro" id="IPR015421">
    <property type="entry name" value="PyrdxlP-dep_Trfase_major"/>
</dbReference>
<keyword evidence="3" id="KW-0663">Pyridoxal phosphate</keyword>
<evidence type="ECO:0000256" key="5">
    <source>
        <dbReference type="ARBA" id="ARBA00037974"/>
    </source>
</evidence>
<comment type="similarity">
    <text evidence="5">Belongs to the class-II pyridoxal-phosphate-dependent aminotransferase family. MalY/PatB cystathionine beta-lyase subfamily.</text>
</comment>
<evidence type="ECO:0000313" key="7">
    <source>
        <dbReference type="EMBL" id="ROS01091.1"/>
    </source>
</evidence>
<dbReference type="OrthoDB" id="3224382at2"/>
<dbReference type="AlphaFoldDB" id="A0A3N2DMR5"/>
<name>A0A3N2DMR5_9GAMM</name>
<dbReference type="SUPFAM" id="SSF53383">
    <property type="entry name" value="PLP-dependent transferases"/>
    <property type="match status" value="1"/>
</dbReference>
<dbReference type="GO" id="GO:0030170">
    <property type="term" value="F:pyridoxal phosphate binding"/>
    <property type="evidence" value="ECO:0007669"/>
    <property type="project" value="InterPro"/>
</dbReference>
<evidence type="ECO:0000256" key="1">
    <source>
        <dbReference type="ARBA" id="ARBA00001933"/>
    </source>
</evidence>
<organism evidence="7 8">
    <name type="scientific">Sinobacterium caligoides</name>
    <dbReference type="NCBI Taxonomy" id="933926"/>
    <lineage>
        <taxon>Bacteria</taxon>
        <taxon>Pseudomonadati</taxon>
        <taxon>Pseudomonadota</taxon>
        <taxon>Gammaproteobacteria</taxon>
        <taxon>Cellvibrionales</taxon>
        <taxon>Spongiibacteraceae</taxon>
        <taxon>Sinobacterium</taxon>
    </lineage>
</organism>
<dbReference type="PANTHER" id="PTHR43525">
    <property type="entry name" value="PROTEIN MALY"/>
    <property type="match status" value="1"/>
</dbReference>
<dbReference type="Gene3D" id="3.40.640.10">
    <property type="entry name" value="Type I PLP-dependent aspartate aminotransferase-like (Major domain)"/>
    <property type="match status" value="1"/>
</dbReference>
<dbReference type="InterPro" id="IPR004839">
    <property type="entry name" value="Aminotransferase_I/II_large"/>
</dbReference>
<evidence type="ECO:0000259" key="6">
    <source>
        <dbReference type="Pfam" id="PF00155"/>
    </source>
</evidence>
<evidence type="ECO:0000313" key="8">
    <source>
        <dbReference type="Proteomes" id="UP000275394"/>
    </source>
</evidence>
<dbReference type="GO" id="GO:0047804">
    <property type="term" value="F:cysteine-S-conjugate beta-lyase activity"/>
    <property type="evidence" value="ECO:0007669"/>
    <property type="project" value="UniProtKB-EC"/>
</dbReference>
<sequence>MMMKFAQRIGGDSLKWSMYLTKKSIPLSLADSDFTVSDSISKAIIDRVSEGALGYGVDSLQLKNTVADYCLRKHGWKVDPSWVVLTSGISLSLNIVRMMTSQMGRPGGLTSTPTYHRLFRYAGALDYEEKRSLLAIENGVWKMQYSDILGQIDKKTGAYFLCNPHNPVGRSYSKSELEILADICLSQKLLICSDEAHSDIILSNNIRHTPIATLSKEVEQSTITLISPGKGYNISGLNVSFAIIANRNLREKFNKLSDGLSSTPNILSIKAADAAYSSSDAWLSAQLKLLNSNHAKVFSIINSIPQLSMGEVEATYLAWINVENLPVESPQSFFDNYGVYMSNGEEFSQKGFLRLNFACNPEVLDEALSRIQLACRSLR</sequence>
<dbReference type="Gene3D" id="3.90.1150.10">
    <property type="entry name" value="Aspartate Aminotransferase, domain 1"/>
    <property type="match status" value="1"/>
</dbReference>
<gene>
    <name evidence="7" type="ORF">EDC56_1516</name>
</gene>
<feature type="domain" description="Aminotransferase class I/classII large" evidence="6">
    <location>
        <begin position="30"/>
        <end position="371"/>
    </location>
</feature>
<dbReference type="InterPro" id="IPR015422">
    <property type="entry name" value="PyrdxlP-dep_Trfase_small"/>
</dbReference>
<dbReference type="EMBL" id="RKHR01000004">
    <property type="protein sequence ID" value="ROS01091.1"/>
    <property type="molecule type" value="Genomic_DNA"/>
</dbReference>
<proteinExistence type="inferred from homology"/>
<dbReference type="InterPro" id="IPR051798">
    <property type="entry name" value="Class-II_PLP-Dep_Aminotrans"/>
</dbReference>
<evidence type="ECO:0000256" key="3">
    <source>
        <dbReference type="ARBA" id="ARBA00022898"/>
    </source>
</evidence>
<dbReference type="EC" id="4.4.1.13" evidence="2"/>